<evidence type="ECO:0000256" key="1">
    <source>
        <dbReference type="SAM" id="Phobius"/>
    </source>
</evidence>
<keyword evidence="1" id="KW-0812">Transmembrane</keyword>
<reference evidence="2 3" key="1">
    <citation type="journal article" date="2024" name="Insects">
        <title>An Improved Chromosome-Level Genome Assembly of the Firefly Pyrocoelia pectoralis.</title>
        <authorList>
            <person name="Fu X."/>
            <person name="Meyer-Rochow V.B."/>
            <person name="Ballantyne L."/>
            <person name="Zhu X."/>
        </authorList>
    </citation>
    <scope>NUCLEOTIDE SEQUENCE [LARGE SCALE GENOMIC DNA]</scope>
    <source>
        <strain evidence="2">XCY_ONT2</strain>
    </source>
</reference>
<proteinExistence type="predicted"/>
<dbReference type="Proteomes" id="UP001329430">
    <property type="component" value="Chromosome 2"/>
</dbReference>
<sequence>MLSDRIKQQFQGTCGWKISTLNKICKSEKYSRDECIRVVMLQIHIAEEQIVNVVHTDHPQFENVGRRHDWVQGKYHQYFTFFLTRIATFIFLYLSVEFSY</sequence>
<evidence type="ECO:0000313" key="3">
    <source>
        <dbReference type="Proteomes" id="UP001329430"/>
    </source>
</evidence>
<organism evidence="2 3">
    <name type="scientific">Pyrocoelia pectoralis</name>
    <dbReference type="NCBI Taxonomy" id="417401"/>
    <lineage>
        <taxon>Eukaryota</taxon>
        <taxon>Metazoa</taxon>
        <taxon>Ecdysozoa</taxon>
        <taxon>Arthropoda</taxon>
        <taxon>Hexapoda</taxon>
        <taxon>Insecta</taxon>
        <taxon>Pterygota</taxon>
        <taxon>Neoptera</taxon>
        <taxon>Endopterygota</taxon>
        <taxon>Coleoptera</taxon>
        <taxon>Polyphaga</taxon>
        <taxon>Elateriformia</taxon>
        <taxon>Elateroidea</taxon>
        <taxon>Lampyridae</taxon>
        <taxon>Lampyrinae</taxon>
        <taxon>Pyrocoelia</taxon>
    </lineage>
</organism>
<accession>A0AAN7ZHP1</accession>
<feature type="transmembrane region" description="Helical" evidence="1">
    <location>
        <begin position="75"/>
        <end position="96"/>
    </location>
</feature>
<protein>
    <submittedName>
        <fullName evidence="2">Uncharacterized protein</fullName>
    </submittedName>
</protein>
<keyword evidence="3" id="KW-1185">Reference proteome</keyword>
<dbReference type="EMBL" id="JAVRBK010000002">
    <property type="protein sequence ID" value="KAK5647225.1"/>
    <property type="molecule type" value="Genomic_DNA"/>
</dbReference>
<comment type="caution">
    <text evidence="2">The sequence shown here is derived from an EMBL/GenBank/DDBJ whole genome shotgun (WGS) entry which is preliminary data.</text>
</comment>
<dbReference type="AlphaFoldDB" id="A0AAN7ZHP1"/>
<keyword evidence="1" id="KW-0472">Membrane</keyword>
<evidence type="ECO:0000313" key="2">
    <source>
        <dbReference type="EMBL" id="KAK5647225.1"/>
    </source>
</evidence>
<gene>
    <name evidence="2" type="ORF">RI129_002117</name>
</gene>
<name>A0AAN7ZHP1_9COLE</name>
<keyword evidence="1" id="KW-1133">Transmembrane helix</keyword>